<dbReference type="Pfam" id="PF03749">
    <property type="entry name" value="SfsA"/>
    <property type="match status" value="1"/>
</dbReference>
<dbReference type="EMBL" id="CP158375">
    <property type="protein sequence ID" value="XDO96120.1"/>
    <property type="molecule type" value="Genomic_DNA"/>
</dbReference>
<organism evidence="4">
    <name type="scientific">Caulobacter sp. 73W</name>
    <dbReference type="NCBI Taxonomy" id="3161137"/>
    <lineage>
        <taxon>Bacteria</taxon>
        <taxon>Pseudomonadati</taxon>
        <taxon>Pseudomonadota</taxon>
        <taxon>Alphaproteobacteria</taxon>
        <taxon>Caulobacterales</taxon>
        <taxon>Caulobacteraceae</taxon>
        <taxon>Caulobacter</taxon>
    </lineage>
</organism>
<proteinExistence type="inferred from homology"/>
<evidence type="ECO:0000259" key="2">
    <source>
        <dbReference type="Pfam" id="PF03749"/>
    </source>
</evidence>
<sequence length="239" mass="26165">MLLPQPMAHGRLVHRYKRFFADVVLDDGTAITAHCPNPGAMLGLKDEGLGAWISHDPNPKRKLPWTLQLVEVDGGLVGINTMLPNRLVAEALATATIPELSGYATIRPEVRYSEASRVDFLLEHPDRPPCWLEVKNCHLRRDGTLAEFPDCVAARSSKHLKDLAAQVALGHRAVQLFVIQRTDCDHFAACAELDPVYAAGLNDAAAAGVEVLCYDCDISPEAIRLARRIPWRDAPHGAG</sequence>
<evidence type="ECO:0000313" key="4">
    <source>
        <dbReference type="EMBL" id="XDO96120.1"/>
    </source>
</evidence>
<accession>A0AB39KR83</accession>
<feature type="domain" description="Sugar fermentation stimulation protein C-terminal" evidence="2">
    <location>
        <begin position="83"/>
        <end position="221"/>
    </location>
</feature>
<dbReference type="InterPro" id="IPR040452">
    <property type="entry name" value="SfsA_C"/>
</dbReference>
<dbReference type="Gene3D" id="2.40.50.580">
    <property type="match status" value="1"/>
</dbReference>
<dbReference type="PANTHER" id="PTHR30545">
    <property type="entry name" value="SUGAR FERMENTATION STIMULATION PROTEIN A"/>
    <property type="match status" value="1"/>
</dbReference>
<dbReference type="GO" id="GO:0003677">
    <property type="term" value="F:DNA binding"/>
    <property type="evidence" value="ECO:0007669"/>
    <property type="project" value="InterPro"/>
</dbReference>
<dbReference type="Pfam" id="PF17746">
    <property type="entry name" value="SfsA_N"/>
    <property type="match status" value="1"/>
</dbReference>
<dbReference type="Gene3D" id="3.40.1350.60">
    <property type="match status" value="1"/>
</dbReference>
<evidence type="ECO:0000259" key="3">
    <source>
        <dbReference type="Pfam" id="PF17746"/>
    </source>
</evidence>
<dbReference type="AlphaFoldDB" id="A0AB39KR83"/>
<evidence type="ECO:0000256" key="1">
    <source>
        <dbReference type="HAMAP-Rule" id="MF_00095"/>
    </source>
</evidence>
<dbReference type="InterPro" id="IPR005224">
    <property type="entry name" value="SfsA"/>
</dbReference>
<name>A0AB39KR83_9CAUL</name>
<reference evidence="4" key="1">
    <citation type="submission" date="2024-06" db="EMBL/GenBank/DDBJ databases">
        <title>Caulobacter inopinatus, sp. nov.</title>
        <authorList>
            <person name="Donachie S.P."/>
        </authorList>
    </citation>
    <scope>NUCLEOTIDE SEQUENCE</scope>
    <source>
        <strain evidence="4">73W</strain>
    </source>
</reference>
<dbReference type="RefSeq" id="WP_369058974.1">
    <property type="nucleotide sequence ID" value="NZ_CP158375.1"/>
</dbReference>
<dbReference type="PANTHER" id="PTHR30545:SF2">
    <property type="entry name" value="SUGAR FERMENTATION STIMULATION PROTEIN A"/>
    <property type="match status" value="1"/>
</dbReference>
<protein>
    <recommendedName>
        <fullName evidence="1">Sugar fermentation stimulation protein homolog</fullName>
    </recommendedName>
</protein>
<comment type="similarity">
    <text evidence="1">Belongs to the SfsA family.</text>
</comment>
<dbReference type="InterPro" id="IPR041465">
    <property type="entry name" value="SfsA_N"/>
</dbReference>
<gene>
    <name evidence="1 4" type="primary">sfsA</name>
    <name evidence="4" type="ORF">ABOZ73_15185</name>
</gene>
<dbReference type="CDD" id="cd22359">
    <property type="entry name" value="SfsA-like_bacterial"/>
    <property type="match status" value="1"/>
</dbReference>
<dbReference type="HAMAP" id="MF_00095">
    <property type="entry name" value="SfsA"/>
    <property type="match status" value="1"/>
</dbReference>
<feature type="domain" description="SfsA N-terminal OB" evidence="3">
    <location>
        <begin position="13"/>
        <end position="79"/>
    </location>
</feature>
<dbReference type="NCBIfam" id="TIGR00230">
    <property type="entry name" value="sfsA"/>
    <property type="match status" value="1"/>
</dbReference>